<name>A4TYF5_9PROT</name>
<dbReference type="InterPro" id="IPR029062">
    <property type="entry name" value="Class_I_gatase-like"/>
</dbReference>
<dbReference type="Gene3D" id="3.40.50.880">
    <property type="match status" value="1"/>
</dbReference>
<dbReference type="EMBL" id="CU459003">
    <property type="protein sequence ID" value="CAM75662.1"/>
    <property type="molecule type" value="Genomic_DNA"/>
</dbReference>
<protein>
    <recommendedName>
        <fullName evidence="3">Glutamine amidotransferase domain-containing protein</fullName>
    </recommendedName>
</protein>
<dbReference type="PANTHER" id="PTHR37947">
    <property type="entry name" value="BLL2462 PROTEIN"/>
    <property type="match status" value="1"/>
</dbReference>
<reference evidence="2" key="1">
    <citation type="journal article" date="2007" name="J. Bacteriol.">
        <title>Comparative genome analysis of four magnetotactic bacteria reveals a complex set of group-specific genes implicated in magnetosome biomineralization and function.</title>
        <authorList>
            <person name="Richter M."/>
            <person name="Kube M."/>
            <person name="Bazylinski D.A."/>
            <person name="Lombardot T."/>
            <person name="Gloeckner F.O."/>
            <person name="Reinhardt R."/>
            <person name="Schueler D."/>
        </authorList>
    </citation>
    <scope>NUCLEOTIDE SEQUENCE</scope>
    <source>
        <strain evidence="2">MSR-1</strain>
    </source>
</reference>
<dbReference type="RefSeq" id="WP_234016182.1">
    <property type="nucleotide sequence ID" value="NZ_CP027527.1"/>
</dbReference>
<dbReference type="AlphaFoldDB" id="A4TYF5"/>
<keyword evidence="1" id="KW-1133">Transmembrane helix</keyword>
<dbReference type="PANTHER" id="PTHR37947:SF1">
    <property type="entry name" value="BLL2462 PROTEIN"/>
    <property type="match status" value="1"/>
</dbReference>
<gene>
    <name evidence="2" type="ORF">MGR_1586</name>
</gene>
<keyword evidence="1" id="KW-0472">Membrane</keyword>
<organism evidence="2">
    <name type="scientific">Magnetospirillum gryphiswaldense</name>
    <dbReference type="NCBI Taxonomy" id="55518"/>
    <lineage>
        <taxon>Bacteria</taxon>
        <taxon>Pseudomonadati</taxon>
        <taxon>Pseudomonadota</taxon>
        <taxon>Alphaproteobacteria</taxon>
        <taxon>Rhodospirillales</taxon>
        <taxon>Rhodospirillaceae</taxon>
        <taxon>Magnetospirillum</taxon>
    </lineage>
</organism>
<evidence type="ECO:0000313" key="2">
    <source>
        <dbReference type="EMBL" id="CAM75662.1"/>
    </source>
</evidence>
<evidence type="ECO:0000256" key="1">
    <source>
        <dbReference type="SAM" id="Phobius"/>
    </source>
</evidence>
<feature type="transmembrane region" description="Helical" evidence="1">
    <location>
        <begin position="650"/>
        <end position="668"/>
    </location>
</feature>
<accession>A4TYF5</accession>
<keyword evidence="1" id="KW-0812">Transmembrane</keyword>
<evidence type="ECO:0008006" key="3">
    <source>
        <dbReference type="Google" id="ProtNLM"/>
    </source>
</evidence>
<dbReference type="SUPFAM" id="SSF52317">
    <property type="entry name" value="Class I glutamine amidotransferase-like"/>
    <property type="match status" value="1"/>
</dbReference>
<proteinExistence type="predicted"/>
<sequence>MMNAFADLQFSPLIPLPWLLALALAAAVATAAGLWRRVAGSFWRLAAIALVLLALSDPRLVAEQRQPLADIVLVMVDHSPSQRLADRPAQTARALAHVQEKLAALPNLEVRIRRHDGDSKVFAAMQAALADLPRRRLAGIILISDGRVHDLPAAALGAPLHVLLTGSADERDRRAIITRTPAFALVGRNAQIGLRLDDPHGKGSAPVTLSIDGAEFLSTTLPLNRDVTVDIPVRHAGPVIVEVATPVTDGDLMPANNRTAAAIGAVRDRLKVLLISGEPHAGERVWRNLLKSDAAVDLVHFTILRPPEKDDRTPIRELALITFPVRELFEEKLKDFDLVVFDRYRHRGIMAAPYYQFLTQYVHGGGALLAAAGPEYAEADSIVESALGDILPTSPEGGLIQSPFVPTLTEAGRRHPVTAGLSEPALWGPWLRQIPVRQNRGIALLQGADGKPLLVLDQVGQGRVAQVLSDTIWLWARGYQGGGPHDELLRRLAHWLMREPELEAESLSAIIQGGQLQVTRRTLATSGGHAEITAPDGTVVAVTLKDRGDGAWVATLAAPQPGLWTARADTHVALAAQGSLTNPELAEITATPHILAPVVEANGGSIRYGQSDGLPDLRQVGGGGAVAGPRWLGLVRRGDYAIHGIHQTPLLPPALLLVLAAAALLLGWKRESR</sequence>